<comment type="subcellular location">
    <subcellularLocation>
        <location evidence="1">Cell inner membrane</location>
        <topology evidence="1">Multi-pass membrane protein</topology>
    </subcellularLocation>
    <subcellularLocation>
        <location evidence="12">Membrane</location>
        <topology evidence="12">Multi-pass membrane protein</topology>
    </subcellularLocation>
</comment>
<feature type="transmembrane region" description="Helical" evidence="13">
    <location>
        <begin position="92"/>
        <end position="119"/>
    </location>
</feature>
<evidence type="ECO:0000313" key="15">
    <source>
        <dbReference type="EMBL" id="OOS21851.1"/>
    </source>
</evidence>
<reference evidence="15 16" key="1">
    <citation type="submission" date="2017-02" db="EMBL/GenBank/DDBJ databases">
        <title>Draft genome sequence of Moraxella lincolnii CCUG 9405T type strain.</title>
        <authorList>
            <person name="Salva-Serra F."/>
            <person name="Engstrom-Jakobsson H."/>
            <person name="Thorell K."/>
            <person name="Jaen-Luchoro D."/>
            <person name="Gonzales-Siles L."/>
            <person name="Karlsson R."/>
            <person name="Yazdan S."/>
            <person name="Boulund F."/>
            <person name="Johnning A."/>
            <person name="Engstrand L."/>
            <person name="Kristiansson E."/>
            <person name="Moore E."/>
        </authorList>
    </citation>
    <scope>NUCLEOTIDE SEQUENCE [LARGE SCALE GENOMIC DNA]</scope>
    <source>
        <strain evidence="15 16">CCUG 9405</strain>
    </source>
</reference>
<evidence type="ECO:0000256" key="13">
    <source>
        <dbReference type="SAM" id="Phobius"/>
    </source>
</evidence>
<evidence type="ECO:0000256" key="10">
    <source>
        <dbReference type="ARBA" id="ARBA00023136"/>
    </source>
</evidence>
<keyword evidence="6" id="KW-0997">Cell inner membrane</keyword>
<evidence type="ECO:0000256" key="1">
    <source>
        <dbReference type="ARBA" id="ARBA00004429"/>
    </source>
</evidence>
<dbReference type="Proteomes" id="UP000191094">
    <property type="component" value="Unassembled WGS sequence"/>
</dbReference>
<dbReference type="GO" id="GO:0005886">
    <property type="term" value="C:plasma membrane"/>
    <property type="evidence" value="ECO:0007669"/>
    <property type="project" value="UniProtKB-SubCell"/>
</dbReference>
<dbReference type="GO" id="GO:0017038">
    <property type="term" value="P:protein import"/>
    <property type="evidence" value="ECO:0007669"/>
    <property type="project" value="TreeGrafter"/>
</dbReference>
<comment type="subunit">
    <text evidence="2">The accessory proteins ExbB and ExbD seem to form a complex with TonB.</text>
</comment>
<keyword evidence="7 13" id="KW-0812">Transmembrane</keyword>
<dbReference type="InterPro" id="IPR002898">
    <property type="entry name" value="MotA_ExbB_proton_chnl"/>
</dbReference>
<evidence type="ECO:0000256" key="5">
    <source>
        <dbReference type="ARBA" id="ARBA00022475"/>
    </source>
</evidence>
<dbReference type="InterPro" id="IPR050790">
    <property type="entry name" value="ExbB/TolQ_transport"/>
</dbReference>
<comment type="caution">
    <text evidence="15">The sequence shown here is derived from an EMBL/GenBank/DDBJ whole genome shotgun (WGS) entry which is preliminary data.</text>
</comment>
<comment type="function">
    <text evidence="11">Involved in the TonB-dependent energy-dependent transport of various receptor-bound substrates. Protects ExbD from proteolytic degradation and functionally stabilizes TonB.</text>
</comment>
<evidence type="ECO:0000256" key="9">
    <source>
        <dbReference type="ARBA" id="ARBA00022989"/>
    </source>
</evidence>
<keyword evidence="10 13" id="KW-0472">Membrane</keyword>
<protein>
    <recommendedName>
        <fullName evidence="3">Biopolymer transport protein ExbB</fullName>
    </recommendedName>
</protein>
<proteinExistence type="inferred from homology"/>
<dbReference type="AlphaFoldDB" id="A0A1T0CI81"/>
<keyword evidence="16" id="KW-1185">Reference proteome</keyword>
<evidence type="ECO:0000256" key="7">
    <source>
        <dbReference type="ARBA" id="ARBA00022692"/>
    </source>
</evidence>
<accession>A0A1T0CI81</accession>
<name>A0A1T0CI81_9GAMM</name>
<dbReference type="PANTHER" id="PTHR30625:SF14">
    <property type="entry name" value="BIOPOLYMER TRANSPORT PROTEIN EXBB"/>
    <property type="match status" value="1"/>
</dbReference>
<evidence type="ECO:0000256" key="8">
    <source>
        <dbReference type="ARBA" id="ARBA00022927"/>
    </source>
</evidence>
<evidence type="ECO:0000256" key="2">
    <source>
        <dbReference type="ARBA" id="ARBA00011471"/>
    </source>
</evidence>
<keyword evidence="9 13" id="KW-1133">Transmembrane helix</keyword>
<comment type="similarity">
    <text evidence="12">Belongs to the exbB/tolQ family.</text>
</comment>
<dbReference type="OrthoDB" id="9805133at2"/>
<dbReference type="RefSeq" id="WP_078306842.1">
    <property type="nucleotide sequence ID" value="NZ_MUYT01000004.1"/>
</dbReference>
<keyword evidence="5" id="KW-1003">Cell membrane</keyword>
<feature type="domain" description="MotA/TolQ/ExbB proton channel" evidence="14">
    <location>
        <begin position="56"/>
        <end position="170"/>
    </location>
</feature>
<feature type="transmembrane region" description="Helical" evidence="13">
    <location>
        <begin position="12"/>
        <end position="34"/>
    </location>
</feature>
<evidence type="ECO:0000256" key="11">
    <source>
        <dbReference type="ARBA" id="ARBA00024816"/>
    </source>
</evidence>
<keyword evidence="4 12" id="KW-0813">Transport</keyword>
<sequence length="189" mass="20524">MNFMHYWQYTDAITKVLFFVLFALSLSSWVVGILRILQSKKLANVVTDGLTEQLNALQPQLMGLSADSKKAVIEQTLLQQISRYRFDSEKGLSVLGTTASIAPFIGLFGTVWGIFHALHSIGESGQAGLGQVAGPVGEALIMTGLGLAVAIPAVIFYNIVLRINRKALHQANDVSHELLAKSLLRSTTN</sequence>
<evidence type="ECO:0000313" key="16">
    <source>
        <dbReference type="Proteomes" id="UP000191094"/>
    </source>
</evidence>
<dbReference type="STRING" id="90241.B0682_04410"/>
<evidence type="ECO:0000256" key="4">
    <source>
        <dbReference type="ARBA" id="ARBA00022448"/>
    </source>
</evidence>
<gene>
    <name evidence="15" type="ORF">B0682_04410</name>
</gene>
<dbReference type="PANTHER" id="PTHR30625">
    <property type="entry name" value="PROTEIN TOLQ"/>
    <property type="match status" value="1"/>
</dbReference>
<evidence type="ECO:0000259" key="14">
    <source>
        <dbReference type="Pfam" id="PF01618"/>
    </source>
</evidence>
<keyword evidence="8 12" id="KW-0653">Protein transport</keyword>
<dbReference type="EMBL" id="MUYT01000004">
    <property type="protein sequence ID" value="OOS21851.1"/>
    <property type="molecule type" value="Genomic_DNA"/>
</dbReference>
<evidence type="ECO:0000256" key="12">
    <source>
        <dbReference type="RuleBase" id="RU004057"/>
    </source>
</evidence>
<dbReference type="Pfam" id="PF01618">
    <property type="entry name" value="MotA_ExbB"/>
    <property type="match status" value="1"/>
</dbReference>
<evidence type="ECO:0000256" key="6">
    <source>
        <dbReference type="ARBA" id="ARBA00022519"/>
    </source>
</evidence>
<feature type="transmembrane region" description="Helical" evidence="13">
    <location>
        <begin position="139"/>
        <end position="160"/>
    </location>
</feature>
<organism evidence="15 16">
    <name type="scientific">Lwoffella lincolnii</name>
    <dbReference type="NCBI Taxonomy" id="90241"/>
    <lineage>
        <taxon>Bacteria</taxon>
        <taxon>Pseudomonadati</taxon>
        <taxon>Pseudomonadota</taxon>
        <taxon>Gammaproteobacteria</taxon>
        <taxon>Moraxellales</taxon>
        <taxon>Moraxellaceae</taxon>
        <taxon>Lwoffella</taxon>
    </lineage>
</organism>
<evidence type="ECO:0000256" key="3">
    <source>
        <dbReference type="ARBA" id="ARBA00022093"/>
    </source>
</evidence>